<keyword evidence="1" id="KW-0472">Membrane</keyword>
<keyword evidence="1" id="KW-1133">Transmembrane helix</keyword>
<gene>
    <name evidence="2" type="ORF">PIB30_049209</name>
</gene>
<organism evidence="2 3">
    <name type="scientific">Stylosanthes scabra</name>
    <dbReference type="NCBI Taxonomy" id="79078"/>
    <lineage>
        <taxon>Eukaryota</taxon>
        <taxon>Viridiplantae</taxon>
        <taxon>Streptophyta</taxon>
        <taxon>Embryophyta</taxon>
        <taxon>Tracheophyta</taxon>
        <taxon>Spermatophyta</taxon>
        <taxon>Magnoliopsida</taxon>
        <taxon>eudicotyledons</taxon>
        <taxon>Gunneridae</taxon>
        <taxon>Pentapetalae</taxon>
        <taxon>rosids</taxon>
        <taxon>fabids</taxon>
        <taxon>Fabales</taxon>
        <taxon>Fabaceae</taxon>
        <taxon>Papilionoideae</taxon>
        <taxon>50 kb inversion clade</taxon>
        <taxon>dalbergioids sensu lato</taxon>
        <taxon>Dalbergieae</taxon>
        <taxon>Pterocarpus clade</taxon>
        <taxon>Stylosanthes</taxon>
    </lineage>
</organism>
<feature type="transmembrane region" description="Helical" evidence="1">
    <location>
        <begin position="58"/>
        <end position="75"/>
    </location>
</feature>
<dbReference type="Proteomes" id="UP001341840">
    <property type="component" value="Unassembled WGS sequence"/>
</dbReference>
<comment type="caution">
    <text evidence="2">The sequence shown here is derived from an EMBL/GenBank/DDBJ whole genome shotgun (WGS) entry which is preliminary data.</text>
</comment>
<evidence type="ECO:0000256" key="1">
    <source>
        <dbReference type="SAM" id="Phobius"/>
    </source>
</evidence>
<evidence type="ECO:0000313" key="3">
    <source>
        <dbReference type="Proteomes" id="UP001341840"/>
    </source>
</evidence>
<keyword evidence="3" id="KW-1185">Reference proteome</keyword>
<evidence type="ECO:0000313" key="2">
    <source>
        <dbReference type="EMBL" id="MED6208869.1"/>
    </source>
</evidence>
<proteinExistence type="predicted"/>
<feature type="transmembrane region" description="Helical" evidence="1">
    <location>
        <begin position="110"/>
        <end position="128"/>
    </location>
</feature>
<protein>
    <submittedName>
        <fullName evidence="2">Uncharacterized protein</fullName>
    </submittedName>
</protein>
<keyword evidence="1" id="KW-0812">Transmembrane</keyword>
<name>A0ABU6YFV9_9FABA</name>
<sequence>MENKLKQPPQLVIITSSSSYLVYQVSNNNSSNPFELQSPQNDSLLTLEEAFPMFLPEMAHISKFILCYSLTWFLVWPLQPGLRIFLMFLLVSTPSYYFPQLARQGRGIRVDCGLFKLWLIWFATAAYWK</sequence>
<dbReference type="EMBL" id="JASCZI010241984">
    <property type="protein sequence ID" value="MED6208869.1"/>
    <property type="molecule type" value="Genomic_DNA"/>
</dbReference>
<reference evidence="2 3" key="1">
    <citation type="journal article" date="2023" name="Plants (Basel)">
        <title>Bridging the Gap: Combining Genomics and Transcriptomics Approaches to Understand Stylosanthes scabra, an Orphan Legume from the Brazilian Caatinga.</title>
        <authorList>
            <person name="Ferreira-Neto J.R.C."/>
            <person name="da Silva M.D."/>
            <person name="Binneck E."/>
            <person name="de Melo N.F."/>
            <person name="da Silva R.H."/>
            <person name="de Melo A.L.T.M."/>
            <person name="Pandolfi V."/>
            <person name="Bustamante F.O."/>
            <person name="Brasileiro-Vidal A.C."/>
            <person name="Benko-Iseppon A.M."/>
        </authorList>
    </citation>
    <scope>NUCLEOTIDE SEQUENCE [LARGE SCALE GENOMIC DNA]</scope>
    <source>
        <tissue evidence="2">Leaves</tissue>
    </source>
</reference>
<accession>A0ABU6YFV9</accession>